<comment type="caution">
    <text evidence="2">The sequence shown here is derived from an EMBL/GenBank/DDBJ whole genome shotgun (WGS) entry which is preliminary data.</text>
</comment>
<evidence type="ECO:0000256" key="1">
    <source>
        <dbReference type="SAM" id="Phobius"/>
    </source>
</evidence>
<organism evidence="2 3">
    <name type="scientific">Pristionchus fissidentatus</name>
    <dbReference type="NCBI Taxonomy" id="1538716"/>
    <lineage>
        <taxon>Eukaryota</taxon>
        <taxon>Metazoa</taxon>
        <taxon>Ecdysozoa</taxon>
        <taxon>Nematoda</taxon>
        <taxon>Chromadorea</taxon>
        <taxon>Rhabditida</taxon>
        <taxon>Rhabditina</taxon>
        <taxon>Diplogasteromorpha</taxon>
        <taxon>Diplogasteroidea</taxon>
        <taxon>Neodiplogasteridae</taxon>
        <taxon>Pristionchus</taxon>
    </lineage>
</organism>
<dbReference type="Proteomes" id="UP001432322">
    <property type="component" value="Unassembled WGS sequence"/>
</dbReference>
<dbReference type="AlphaFoldDB" id="A0AAV5WM91"/>
<keyword evidence="1" id="KW-0472">Membrane</keyword>
<feature type="transmembrane region" description="Helical" evidence="1">
    <location>
        <begin position="47"/>
        <end position="66"/>
    </location>
</feature>
<reference evidence="2" key="1">
    <citation type="submission" date="2023-10" db="EMBL/GenBank/DDBJ databases">
        <title>Genome assembly of Pristionchus species.</title>
        <authorList>
            <person name="Yoshida K."/>
            <person name="Sommer R.J."/>
        </authorList>
    </citation>
    <scope>NUCLEOTIDE SEQUENCE</scope>
    <source>
        <strain evidence="2">RS5133</strain>
    </source>
</reference>
<gene>
    <name evidence="2" type="ORF">PFISCL1PPCAC_24541</name>
</gene>
<evidence type="ECO:0000313" key="3">
    <source>
        <dbReference type="Proteomes" id="UP001432322"/>
    </source>
</evidence>
<keyword evidence="1" id="KW-0812">Transmembrane</keyword>
<protein>
    <submittedName>
        <fullName evidence="2">Uncharacterized protein</fullName>
    </submittedName>
</protein>
<feature type="non-terminal residue" evidence="2">
    <location>
        <position position="1"/>
    </location>
</feature>
<evidence type="ECO:0000313" key="2">
    <source>
        <dbReference type="EMBL" id="GMT33244.1"/>
    </source>
</evidence>
<keyword evidence="3" id="KW-1185">Reference proteome</keyword>
<proteinExistence type="predicted"/>
<name>A0AAV5WM91_9BILA</name>
<keyword evidence="1" id="KW-1133">Transmembrane helix</keyword>
<accession>A0AAV5WM91</accession>
<dbReference type="EMBL" id="BTSY01000006">
    <property type="protein sequence ID" value="GMT33244.1"/>
    <property type="molecule type" value="Genomic_DNA"/>
</dbReference>
<sequence length="133" mass="15502">ISNYVRISLGKNNGLLFELLIDKNPPEQSVEMKQTSQKMNRCTKSSIFINIIIIVIHRVNFIYHSIYLSLKLLKFFLSSAGRFSLRSIEEFPPMKTEDSEIQSIIYHFIFFDSISNNGIDCLEKKITFYRPVS</sequence>